<dbReference type="EMBL" id="KN846953">
    <property type="protein sequence ID" value="KIV80454.1"/>
    <property type="molecule type" value="Genomic_DNA"/>
</dbReference>
<dbReference type="PANTHER" id="PTHR13072:SF0">
    <property type="entry name" value="DYNACTIN SUBUNIT 6"/>
    <property type="match status" value="1"/>
</dbReference>
<dbReference type="Gene3D" id="2.160.10.10">
    <property type="entry name" value="Hexapeptide repeat proteins"/>
    <property type="match status" value="1"/>
</dbReference>
<evidence type="ECO:0000256" key="6">
    <source>
        <dbReference type="ARBA" id="ARBA00034687"/>
    </source>
</evidence>
<dbReference type="STRING" id="1016849.A0A0D1YHK9"/>
<gene>
    <name evidence="8" type="ORF">PV11_07952</name>
</gene>
<organism evidence="8 9">
    <name type="scientific">Exophiala sideris</name>
    <dbReference type="NCBI Taxonomy" id="1016849"/>
    <lineage>
        <taxon>Eukaryota</taxon>
        <taxon>Fungi</taxon>
        <taxon>Dikarya</taxon>
        <taxon>Ascomycota</taxon>
        <taxon>Pezizomycotina</taxon>
        <taxon>Eurotiomycetes</taxon>
        <taxon>Chaetothyriomycetidae</taxon>
        <taxon>Chaetothyriales</taxon>
        <taxon>Herpotrichiellaceae</taxon>
        <taxon>Exophiala</taxon>
    </lineage>
</organism>
<keyword evidence="5" id="KW-0206">Cytoskeleton</keyword>
<protein>
    <recommendedName>
        <fullName evidence="3">Dynactin subunit 6</fullName>
    </recommendedName>
</protein>
<sequence>MSTQPAQSAPQSTSSSRPPVSLGQTTHLDPGAYVRGSHAITIGEHSLVHPRVHLVAVHGPISIGDGCIISEKSVIGGPVQNSASPVVPQSHETEDNDSDPIKTAIGSNVYIHANAEIHAGATIQNAVLIEAHAVVLSGVTVGSHAKVCAGVTVDRNIENWAVVYGQGNLKRSRQLATDAGEEQADLVESMRLKAMDKEREGTAAILKLAARMAGVAKKK</sequence>
<comment type="similarity">
    <text evidence="2">Belongs to the dynactin subunits 5/6 family. Dynactin subunit 6 subfamily.</text>
</comment>
<dbReference type="InterPro" id="IPR027777">
    <property type="entry name" value="DCTN6"/>
</dbReference>
<dbReference type="Pfam" id="PF00132">
    <property type="entry name" value="Hexapep"/>
    <property type="match status" value="1"/>
</dbReference>
<dbReference type="GO" id="GO:0070840">
    <property type="term" value="F:dynein complex binding"/>
    <property type="evidence" value="ECO:0007669"/>
    <property type="project" value="TreeGrafter"/>
</dbReference>
<evidence type="ECO:0000256" key="3">
    <source>
        <dbReference type="ARBA" id="ARBA00016573"/>
    </source>
</evidence>
<evidence type="ECO:0000256" key="4">
    <source>
        <dbReference type="ARBA" id="ARBA00022490"/>
    </source>
</evidence>
<evidence type="ECO:0000256" key="5">
    <source>
        <dbReference type="ARBA" id="ARBA00023212"/>
    </source>
</evidence>
<comment type="subcellular location">
    <subcellularLocation>
        <location evidence="1">Cytoplasm</location>
        <location evidence="1">Cytoskeleton</location>
    </subcellularLocation>
</comment>
<dbReference type="SUPFAM" id="SSF51161">
    <property type="entry name" value="Trimeric LpxA-like enzymes"/>
    <property type="match status" value="1"/>
</dbReference>
<dbReference type="AlphaFoldDB" id="A0A0D1YHK9"/>
<accession>A0A0D1YHK9</accession>
<feature type="region of interest" description="Disordered" evidence="7">
    <location>
        <begin position="79"/>
        <end position="99"/>
    </location>
</feature>
<reference evidence="8 9" key="1">
    <citation type="submission" date="2015-01" db="EMBL/GenBank/DDBJ databases">
        <title>The Genome Sequence of Exophiala sideris CBS121828.</title>
        <authorList>
            <consortium name="The Broad Institute Genomics Platform"/>
            <person name="Cuomo C."/>
            <person name="de Hoog S."/>
            <person name="Gorbushina A."/>
            <person name="Stielow B."/>
            <person name="Teixiera M."/>
            <person name="Abouelleil A."/>
            <person name="Chapman S.B."/>
            <person name="Priest M."/>
            <person name="Young S.K."/>
            <person name="Wortman J."/>
            <person name="Nusbaum C."/>
            <person name="Birren B."/>
        </authorList>
    </citation>
    <scope>NUCLEOTIDE SEQUENCE [LARGE SCALE GENOMIC DNA]</scope>
    <source>
        <strain evidence="8 9">CBS 121828</strain>
    </source>
</reference>
<dbReference type="GO" id="GO:0005869">
    <property type="term" value="C:dynactin complex"/>
    <property type="evidence" value="ECO:0007669"/>
    <property type="project" value="InterPro"/>
</dbReference>
<name>A0A0D1YHK9_9EURO</name>
<dbReference type="GO" id="GO:0007052">
    <property type="term" value="P:mitotic spindle organization"/>
    <property type="evidence" value="ECO:0007669"/>
    <property type="project" value="TreeGrafter"/>
</dbReference>
<dbReference type="HOGENOM" id="CLU_085418_2_0_1"/>
<dbReference type="OrthoDB" id="2355at2759"/>
<evidence type="ECO:0000313" key="8">
    <source>
        <dbReference type="EMBL" id="KIV80454.1"/>
    </source>
</evidence>
<evidence type="ECO:0000256" key="7">
    <source>
        <dbReference type="SAM" id="MobiDB-lite"/>
    </source>
</evidence>
<evidence type="ECO:0000313" key="9">
    <source>
        <dbReference type="Proteomes" id="UP000053599"/>
    </source>
</evidence>
<evidence type="ECO:0000256" key="2">
    <source>
        <dbReference type="ARBA" id="ARBA00007719"/>
    </source>
</evidence>
<dbReference type="InterPro" id="IPR011004">
    <property type="entry name" value="Trimer_LpxA-like_sf"/>
</dbReference>
<feature type="region of interest" description="Disordered" evidence="7">
    <location>
        <begin position="1"/>
        <end position="29"/>
    </location>
</feature>
<dbReference type="InterPro" id="IPR001451">
    <property type="entry name" value="Hexapep"/>
</dbReference>
<feature type="compositionally biased region" description="Low complexity" evidence="7">
    <location>
        <begin position="1"/>
        <end position="16"/>
    </location>
</feature>
<dbReference type="PANTHER" id="PTHR13072">
    <property type="entry name" value="DYNACTIN 6"/>
    <property type="match status" value="1"/>
</dbReference>
<comment type="function">
    <text evidence="6">Part of the dynactin complex that activates the molecular motor dynein for ultra-processive transport along microtubules.</text>
</comment>
<evidence type="ECO:0000256" key="1">
    <source>
        <dbReference type="ARBA" id="ARBA00004245"/>
    </source>
</evidence>
<proteinExistence type="inferred from homology"/>
<keyword evidence="4" id="KW-0963">Cytoplasm</keyword>
<dbReference type="Proteomes" id="UP000053599">
    <property type="component" value="Unassembled WGS sequence"/>
</dbReference>